<dbReference type="RefSeq" id="WP_138765753.1">
    <property type="nucleotide sequence ID" value="NZ_SSBV01000001.1"/>
</dbReference>
<accession>A0A285ZUM8</accession>
<dbReference type="EMBL" id="OCMT01000001">
    <property type="protein sequence ID" value="SOD13336.1"/>
    <property type="molecule type" value="Genomic_DNA"/>
</dbReference>
<feature type="signal peptide" evidence="1">
    <location>
        <begin position="1"/>
        <end position="22"/>
    </location>
</feature>
<evidence type="ECO:0000256" key="1">
    <source>
        <dbReference type="SAM" id="SignalP"/>
    </source>
</evidence>
<evidence type="ECO:0008006" key="4">
    <source>
        <dbReference type="Google" id="ProtNLM"/>
    </source>
</evidence>
<keyword evidence="3" id="KW-1185">Reference proteome</keyword>
<keyword evidence="1" id="KW-0732">Signal</keyword>
<dbReference type="AlphaFoldDB" id="A0A285ZUM8"/>
<organism evidence="2 3">
    <name type="scientific">Pedobacter xixiisoli</name>
    <dbReference type="NCBI Taxonomy" id="1476464"/>
    <lineage>
        <taxon>Bacteria</taxon>
        <taxon>Pseudomonadati</taxon>
        <taxon>Bacteroidota</taxon>
        <taxon>Sphingobacteriia</taxon>
        <taxon>Sphingobacteriales</taxon>
        <taxon>Sphingobacteriaceae</taxon>
        <taxon>Pedobacter</taxon>
    </lineage>
</organism>
<evidence type="ECO:0000313" key="2">
    <source>
        <dbReference type="EMBL" id="SOD13336.1"/>
    </source>
</evidence>
<name>A0A285ZUM8_9SPHI</name>
<dbReference type="PROSITE" id="PS51257">
    <property type="entry name" value="PROKAR_LIPOPROTEIN"/>
    <property type="match status" value="1"/>
</dbReference>
<gene>
    <name evidence="2" type="ORF">SAMN06297358_1163</name>
</gene>
<sequence length="297" mass="35320">MRMMRVSYILMLMMLNIGMASCQQNSEPDCTGKKGEKRAIKSEKIIYYVNGNERRGSFGSDEMNQYDEQGNILTHSMVLYDEDTKKDTIVPASIFHYKDGLLAKQENFSVLRGGIKKYEVETLYDKDKKIIKVTHNVFDQNKAVLDKNSHYYEYTVNSNNIKKSNISYYNDANKKFEFDYRLEQKFDGKNLLEEKYFGKDNEIYREIKNTYNDKKQLIKTINNDQVYAEVYYTYNEHNDVIKRKHTDREDFVSEITFTYKYDCYGNWIEKTEEEVTKSNSKNEAEPKYVVKRAIVYY</sequence>
<protein>
    <recommendedName>
        <fullName evidence="4">YD repeat-containing protein</fullName>
    </recommendedName>
</protein>
<feature type="chain" id="PRO_5012944958" description="YD repeat-containing protein" evidence="1">
    <location>
        <begin position="23"/>
        <end position="297"/>
    </location>
</feature>
<proteinExistence type="predicted"/>
<dbReference type="Proteomes" id="UP000219281">
    <property type="component" value="Unassembled WGS sequence"/>
</dbReference>
<dbReference type="OrthoDB" id="1148059at2"/>
<evidence type="ECO:0000313" key="3">
    <source>
        <dbReference type="Proteomes" id="UP000219281"/>
    </source>
</evidence>
<reference evidence="3" key="1">
    <citation type="submission" date="2017-09" db="EMBL/GenBank/DDBJ databases">
        <authorList>
            <person name="Varghese N."/>
            <person name="Submissions S."/>
        </authorList>
    </citation>
    <scope>NUCLEOTIDE SEQUENCE [LARGE SCALE GENOMIC DNA]</scope>
    <source>
        <strain evidence="3">CGMCC 1.12803</strain>
    </source>
</reference>